<dbReference type="STRING" id="749222.Nitsa_0716"/>
<dbReference type="OrthoDB" id="9775455at2"/>
<keyword evidence="7" id="KW-1185">Reference proteome</keyword>
<evidence type="ECO:0000256" key="3">
    <source>
        <dbReference type="ARBA" id="ARBA00023136"/>
    </source>
</evidence>
<comment type="subcellular location">
    <subcellularLocation>
        <location evidence="1">Membrane</location>
    </subcellularLocation>
</comment>
<dbReference type="AlphaFoldDB" id="E6X1X5"/>
<reference evidence="6 7" key="1">
    <citation type="journal article" date="2011" name="Stand. Genomic Sci.">
        <title>Complete genome sequence of Nitratifractor salsuginis type strain (E9I37-1).</title>
        <authorList>
            <person name="Anderson I."/>
            <person name="Sikorski J."/>
            <person name="Zeytun A."/>
            <person name="Nolan M."/>
            <person name="Lapidus A."/>
            <person name="Lucas S."/>
            <person name="Hammon N."/>
            <person name="Deshpande S."/>
            <person name="Cheng J.F."/>
            <person name="Tapia R."/>
            <person name="Han C."/>
            <person name="Goodwin L."/>
            <person name="Pitluck S."/>
            <person name="Liolios K."/>
            <person name="Pagani I."/>
            <person name="Ivanova N."/>
            <person name="Huntemann M."/>
            <person name="Mavromatis K."/>
            <person name="Ovchinikova G."/>
            <person name="Pati A."/>
            <person name="Chen A."/>
            <person name="Palaniappan K."/>
            <person name="Land M."/>
            <person name="Hauser L."/>
            <person name="Brambilla E.M."/>
            <person name="Ngatchou-Djao O.D."/>
            <person name="Rohde M."/>
            <person name="Tindall B.J."/>
            <person name="Goker M."/>
            <person name="Detter J.C."/>
            <person name="Woyke T."/>
            <person name="Bristow J."/>
            <person name="Eisen J.A."/>
            <person name="Markowitz V."/>
            <person name="Hugenholtz P."/>
            <person name="Klenk H.P."/>
            <person name="Kyrpides N.C."/>
        </authorList>
    </citation>
    <scope>NUCLEOTIDE SEQUENCE [LARGE SCALE GENOMIC DNA]</scope>
    <source>
        <strain evidence="7">DSM 16511 / JCM 12458 / E9I37-1</strain>
    </source>
</reference>
<dbReference type="Proteomes" id="UP000008633">
    <property type="component" value="Chromosome"/>
</dbReference>
<name>E6X1X5_NITSE</name>
<sequence length="511" mass="56280">MITKILRNSFLAFMLSGIFVNVVSAKGCMDKLFTVTINNSLSIADAIDNLAETCGLTVVVKDAGARQRLNKKLYYVKLNNASLKSFLDTLLKDNDLSYTLKGNKLSISYLVTRTFKVHYVTGQRKGTSNANVQVAGGNSNIDSNDKTPGGSTISIETNQEFQFWSTVKNEIHHILNTAGDGSVHFTKVGDEWIGPDGQKWEYNPLEPVVNPEAGMITVTGTARQVERVSRYLAALTHQLKTEVMIDVRIIDVRINNNHSYGIDWNKIFNTSIRFTGDVTHGTTNSVTHNVSLKDGSDIGDYLPGGGISFTFSGDLTEVLKFLKTQGDVTVVSSPRVMTLNNQPAMISVGQEIYYKLTTTNKVGGSDTATSENEEVKSVFAGILLDITPEVDERGMITLKINPSITALANEEDAKNLQGVRTMPPDIKRRQIASVIKIKDGDHAILGGLITRGHGTKEEGLPVLENIPILGYAFKKEQKIDYTDELVLIITPHIIRNNRNVTLKDLGYRNLR</sequence>
<gene>
    <name evidence="6" type="ordered locus">Nitsa_0716</name>
</gene>
<dbReference type="GO" id="GO:0019867">
    <property type="term" value="C:outer membrane"/>
    <property type="evidence" value="ECO:0007669"/>
    <property type="project" value="InterPro"/>
</dbReference>
<dbReference type="Pfam" id="PF07655">
    <property type="entry name" value="Secretin_N_2"/>
    <property type="match status" value="1"/>
</dbReference>
<dbReference type="eggNOG" id="COG1450">
    <property type="taxonomic scope" value="Bacteria"/>
</dbReference>
<dbReference type="InterPro" id="IPR004846">
    <property type="entry name" value="T2SS/T3SS_dom"/>
</dbReference>
<dbReference type="InterPro" id="IPR011514">
    <property type="entry name" value="Secretin_N_2"/>
</dbReference>
<feature type="domain" description="Type II/III secretion system secretin-like" evidence="4">
    <location>
        <begin position="322"/>
        <end position="495"/>
    </location>
</feature>
<dbReference type="HOGENOM" id="CLU_006756_3_2_7"/>
<evidence type="ECO:0000313" key="6">
    <source>
        <dbReference type="EMBL" id="ADV45983.1"/>
    </source>
</evidence>
<dbReference type="PANTHER" id="PTHR30332:SF24">
    <property type="entry name" value="SECRETIN GSPD-RELATED"/>
    <property type="match status" value="1"/>
</dbReference>
<protein>
    <submittedName>
        <fullName evidence="6">Pilus (MSHA type) biogenesis protein MshL</fullName>
    </submittedName>
</protein>
<dbReference type="InterPro" id="IPR001775">
    <property type="entry name" value="GspD/PilQ"/>
</dbReference>
<keyword evidence="2" id="KW-0732">Signal</keyword>
<dbReference type="Pfam" id="PF00263">
    <property type="entry name" value="Secretin"/>
    <property type="match status" value="1"/>
</dbReference>
<dbReference type="PANTHER" id="PTHR30332">
    <property type="entry name" value="PROBABLE GENERAL SECRETION PATHWAY PROTEIN D"/>
    <property type="match status" value="1"/>
</dbReference>
<evidence type="ECO:0000256" key="1">
    <source>
        <dbReference type="ARBA" id="ARBA00004370"/>
    </source>
</evidence>
<dbReference type="NCBIfam" id="TIGR02519">
    <property type="entry name" value="pilus_MshL"/>
    <property type="match status" value="1"/>
</dbReference>
<dbReference type="KEGG" id="nsa:Nitsa_0716"/>
<dbReference type="PRINTS" id="PR00811">
    <property type="entry name" value="BCTERIALGSPD"/>
</dbReference>
<accession>E6X1X5</accession>
<dbReference type="InterPro" id="IPR050810">
    <property type="entry name" value="Bact_Secretion_Sys_Channel"/>
</dbReference>
<dbReference type="GO" id="GO:0009297">
    <property type="term" value="P:pilus assembly"/>
    <property type="evidence" value="ECO:0007669"/>
    <property type="project" value="InterPro"/>
</dbReference>
<evidence type="ECO:0000259" key="4">
    <source>
        <dbReference type="Pfam" id="PF00263"/>
    </source>
</evidence>
<evidence type="ECO:0000313" key="7">
    <source>
        <dbReference type="Proteomes" id="UP000008633"/>
    </source>
</evidence>
<keyword evidence="3" id="KW-0472">Membrane</keyword>
<dbReference type="GO" id="GO:0009306">
    <property type="term" value="P:protein secretion"/>
    <property type="evidence" value="ECO:0007669"/>
    <property type="project" value="InterPro"/>
</dbReference>
<feature type="domain" description="Secretin N-terminal" evidence="5">
    <location>
        <begin position="112"/>
        <end position="185"/>
    </location>
</feature>
<evidence type="ECO:0000256" key="2">
    <source>
        <dbReference type="ARBA" id="ARBA00022729"/>
    </source>
</evidence>
<reference evidence="7" key="2">
    <citation type="submission" date="2011-01" db="EMBL/GenBank/DDBJ databases">
        <title>The complete genome of Nitratifractor salsuginis DSM 16511.</title>
        <authorList>
            <consortium name="US DOE Joint Genome Institute (JGI-PGF)"/>
            <person name="Lucas S."/>
            <person name="Copeland A."/>
            <person name="Lapidus A."/>
            <person name="Bruce D."/>
            <person name="Goodwin L."/>
            <person name="Pitluck S."/>
            <person name="Kyrpides N."/>
            <person name="Mavromatis K."/>
            <person name="Ivanova N."/>
            <person name="Mikhailova N."/>
            <person name="Zeytun A."/>
            <person name="Detter J.C."/>
            <person name="Tapia R."/>
            <person name="Han C."/>
            <person name="Land M."/>
            <person name="Hauser L."/>
            <person name="Markowitz V."/>
            <person name="Cheng J.-F."/>
            <person name="Hugenholtz P."/>
            <person name="Woyke T."/>
            <person name="Wu D."/>
            <person name="Tindall B."/>
            <person name="Schuetze A."/>
            <person name="Brambilla E."/>
            <person name="Klenk H.-P."/>
            <person name="Eisen J.A."/>
        </authorList>
    </citation>
    <scope>NUCLEOTIDE SEQUENCE [LARGE SCALE GENOMIC DNA]</scope>
    <source>
        <strain evidence="7">DSM 16511 / JCM 12458 / E9I37-1</strain>
    </source>
</reference>
<proteinExistence type="predicted"/>
<dbReference type="EMBL" id="CP002452">
    <property type="protein sequence ID" value="ADV45983.1"/>
    <property type="molecule type" value="Genomic_DNA"/>
</dbReference>
<dbReference type="GO" id="GO:0015627">
    <property type="term" value="C:type II protein secretion system complex"/>
    <property type="evidence" value="ECO:0007669"/>
    <property type="project" value="TreeGrafter"/>
</dbReference>
<dbReference type="InterPro" id="IPR013358">
    <property type="entry name" value="Pilus_biogenesis_MshL"/>
</dbReference>
<evidence type="ECO:0000259" key="5">
    <source>
        <dbReference type="Pfam" id="PF07655"/>
    </source>
</evidence>
<dbReference type="RefSeq" id="WP_013553677.1">
    <property type="nucleotide sequence ID" value="NC_014935.1"/>
</dbReference>
<organism evidence="6 7">
    <name type="scientific">Nitratifractor salsuginis (strain DSM 16511 / JCM 12458 / E9I37-1)</name>
    <dbReference type="NCBI Taxonomy" id="749222"/>
    <lineage>
        <taxon>Bacteria</taxon>
        <taxon>Pseudomonadati</taxon>
        <taxon>Campylobacterota</taxon>
        <taxon>Epsilonproteobacteria</taxon>
        <taxon>Campylobacterales</taxon>
        <taxon>Sulfurovaceae</taxon>
        <taxon>Nitratifractor</taxon>
    </lineage>
</organism>